<dbReference type="AlphaFoldDB" id="A0A2N6NSV9"/>
<dbReference type="GO" id="GO:0042147">
    <property type="term" value="P:retrograde transport, endosome to Golgi"/>
    <property type="evidence" value="ECO:0007669"/>
    <property type="project" value="UniProtKB-UniRule"/>
</dbReference>
<name>A0A2N6NSV9_BEABA</name>
<dbReference type="GO" id="GO:0032456">
    <property type="term" value="P:endocytic recycling"/>
    <property type="evidence" value="ECO:0007669"/>
    <property type="project" value="TreeGrafter"/>
</dbReference>
<comment type="similarity">
    <text evidence="1 2">Belongs to the VPS51 family.</text>
</comment>
<feature type="compositionally biased region" description="Polar residues" evidence="3">
    <location>
        <begin position="20"/>
        <end position="30"/>
    </location>
</feature>
<keyword evidence="2" id="KW-0813">Transport</keyword>
<proteinExistence type="inferred from homology"/>
<dbReference type="GO" id="GO:0006869">
    <property type="term" value="P:lipid transport"/>
    <property type="evidence" value="ECO:0007669"/>
    <property type="project" value="UniProtKB-UniRule"/>
</dbReference>
<dbReference type="Pfam" id="PF08700">
    <property type="entry name" value="VPS51_Exo84_N"/>
    <property type="match status" value="1"/>
</dbReference>
<evidence type="ECO:0000256" key="3">
    <source>
        <dbReference type="SAM" id="MobiDB-lite"/>
    </source>
</evidence>
<feature type="region of interest" description="Disordered" evidence="3">
    <location>
        <begin position="1"/>
        <end position="56"/>
    </location>
</feature>
<gene>
    <name evidence="4" type="primary">vps51</name>
    <name evidence="4" type="ORF">BM221_002805</name>
</gene>
<comment type="function">
    <text evidence="2">Acts as component of the GARP complex that is involved in retrograde transport from early and late endosomes to the trans-Golgi network (TGN).</text>
</comment>
<dbReference type="EMBL" id="MRVG01000003">
    <property type="protein sequence ID" value="PMB70354.1"/>
    <property type="molecule type" value="Genomic_DNA"/>
</dbReference>
<keyword evidence="2" id="KW-0445">Lipid transport</keyword>
<feature type="compositionally biased region" description="Low complexity" evidence="3">
    <location>
        <begin position="37"/>
        <end position="47"/>
    </location>
</feature>
<comment type="subunit">
    <text evidence="2">Component of the Golgi-associated retrograde protein (GARP) complex.</text>
</comment>
<dbReference type="PANTHER" id="PTHR15954">
    <property type="entry name" value="VACUOLAR PROTEIN SORTING-ASSOCIATED PROTEIN 51 HOMOLOG"/>
    <property type="match status" value="1"/>
</dbReference>
<dbReference type="InterPro" id="IPR014812">
    <property type="entry name" value="Vps51"/>
</dbReference>
<evidence type="ECO:0000256" key="1">
    <source>
        <dbReference type="ARBA" id="ARBA00006080"/>
    </source>
</evidence>
<keyword evidence="2" id="KW-0333">Golgi apparatus</keyword>
<dbReference type="Proteomes" id="UP000235728">
    <property type="component" value="Unassembled WGS sequence"/>
</dbReference>
<dbReference type="GO" id="GO:0048193">
    <property type="term" value="P:Golgi vesicle transport"/>
    <property type="evidence" value="ECO:0007669"/>
    <property type="project" value="TreeGrafter"/>
</dbReference>
<keyword evidence="2" id="KW-0653">Protein transport</keyword>
<evidence type="ECO:0000313" key="4">
    <source>
        <dbReference type="EMBL" id="PMB70354.1"/>
    </source>
</evidence>
<comment type="subcellular location">
    <subcellularLocation>
        <location evidence="2">Golgi apparatus</location>
        <location evidence="2">trans-Golgi network</location>
    </subcellularLocation>
</comment>
<dbReference type="GO" id="GO:0015031">
    <property type="term" value="P:protein transport"/>
    <property type="evidence" value="ECO:0007669"/>
    <property type="project" value="UniProtKB-UniRule"/>
</dbReference>
<dbReference type="GO" id="GO:0000938">
    <property type="term" value="C:GARP complex"/>
    <property type="evidence" value="ECO:0007669"/>
    <property type="project" value="UniProtKB-UniRule"/>
</dbReference>
<comment type="caution">
    <text evidence="4">The sequence shown here is derived from an EMBL/GenBank/DDBJ whole genome shotgun (WGS) entry which is preliminary data.</text>
</comment>
<reference evidence="4 5" key="1">
    <citation type="journal article" date="2016" name="Appl. Microbiol. Biotechnol.">
        <title>Characterization of T-DNA insertion mutants with decreased virulence in the entomopathogenic fungus Beauveria bassiana JEF-007.</title>
        <authorList>
            <person name="Kim S."/>
            <person name="Lee S.J."/>
            <person name="Nai Y.S."/>
            <person name="Yu J.S."/>
            <person name="Lee M.R."/>
            <person name="Yang Y.T."/>
            <person name="Kim J.S."/>
        </authorList>
    </citation>
    <scope>NUCLEOTIDE SEQUENCE [LARGE SCALE GENOMIC DNA]</scope>
    <source>
        <strain evidence="4 5">JEF-007</strain>
    </source>
</reference>
<dbReference type="GO" id="GO:0016020">
    <property type="term" value="C:membrane"/>
    <property type="evidence" value="ECO:0007669"/>
    <property type="project" value="TreeGrafter"/>
</dbReference>
<sequence>MSTIASPRDPSAPLRRVPSNVITPTSSTRPSLDVARSSVTSPVNSSGPGPGPLPVAKRANRAALREYYNLRNAAAAAAAASSPPPPRIGVELPDSEVPVSDLDIPGFTTDEYVAKAVAENSLGDLLRLYTRVVGEVRALDAEKKALVYDNYSKLIAATETIRKMRSNMDPLNPMASTLNPAIAQIYRQAAEIRETLRASIPAPDSDQGKQRAAAQRRKRTRELAVQVLATPERLRRLVAEGKLAEARKQWERPRRLLQTWHDKGFGGDEVQACIDEGDAAVAAPTSSEGRLLHLWRTSLQLRNINNRERVLVVLAQHHCRLGHRRPQLLLQRRPQHLLQVAALRVAVKHLHQRSALLNRPQRRVVARLAHNEEVHVGALEHVVSATRADAVAANPRRAHVGAHRRRHHDVSQAAEFLSEPLEDLGDGDGLAVGKGGERAVARAGVALGRRLARDGDGARGRVRAGYSVGEPRVETSRCGVDGRVRAVHGDAGLHETNEGGLLGVLVGDGLETGEDEGV</sequence>
<accession>A0A2N6NSV9</accession>
<dbReference type="GO" id="GO:1990745">
    <property type="term" value="C:EARP complex"/>
    <property type="evidence" value="ECO:0007669"/>
    <property type="project" value="TreeGrafter"/>
</dbReference>
<dbReference type="PANTHER" id="PTHR15954:SF4">
    <property type="entry name" value="VACUOLAR PROTEIN SORTING-ASSOCIATED PROTEIN 51 HOMOLOG"/>
    <property type="match status" value="1"/>
</dbReference>
<protein>
    <recommendedName>
        <fullName evidence="2">Vacuolar protein sorting-associated protein 51 homolog</fullName>
    </recommendedName>
</protein>
<evidence type="ECO:0000313" key="5">
    <source>
        <dbReference type="Proteomes" id="UP000235728"/>
    </source>
</evidence>
<evidence type="ECO:0000256" key="2">
    <source>
        <dbReference type="RuleBase" id="RU368010"/>
    </source>
</evidence>
<dbReference type="GO" id="GO:0007030">
    <property type="term" value="P:Golgi organization"/>
    <property type="evidence" value="ECO:0007669"/>
    <property type="project" value="UniProtKB-UniRule"/>
</dbReference>
<dbReference type="GO" id="GO:0005829">
    <property type="term" value="C:cytosol"/>
    <property type="evidence" value="ECO:0007669"/>
    <property type="project" value="GOC"/>
</dbReference>
<organism evidence="4 5">
    <name type="scientific">Beauveria bassiana</name>
    <name type="common">White muscardine disease fungus</name>
    <name type="synonym">Tritirachium shiotae</name>
    <dbReference type="NCBI Taxonomy" id="176275"/>
    <lineage>
        <taxon>Eukaryota</taxon>
        <taxon>Fungi</taxon>
        <taxon>Dikarya</taxon>
        <taxon>Ascomycota</taxon>
        <taxon>Pezizomycotina</taxon>
        <taxon>Sordariomycetes</taxon>
        <taxon>Hypocreomycetidae</taxon>
        <taxon>Hypocreales</taxon>
        <taxon>Cordycipitaceae</taxon>
        <taxon>Beauveria</taxon>
    </lineage>
</organism>